<evidence type="ECO:0000256" key="5">
    <source>
        <dbReference type="PIRNR" id="PIRNR005673"/>
    </source>
</evidence>
<keyword evidence="3" id="KW-0677">Repeat</keyword>
<keyword evidence="4 5" id="KW-0653">Protein transport</keyword>
<dbReference type="InterPro" id="IPR024931">
    <property type="entry name" value="Importin_alpha"/>
</dbReference>
<dbReference type="GO" id="GO:0005737">
    <property type="term" value="C:cytoplasm"/>
    <property type="evidence" value="ECO:0007669"/>
    <property type="project" value="InterPro"/>
</dbReference>
<dbReference type="PIRSF" id="PIRSF005673">
    <property type="entry name" value="Importin_alpha"/>
    <property type="match status" value="1"/>
</dbReference>
<accession>A0AAD2A001</accession>
<dbReference type="GO" id="GO:0061608">
    <property type="term" value="F:nuclear import signal receptor activity"/>
    <property type="evidence" value="ECO:0007669"/>
    <property type="project" value="InterPro"/>
</dbReference>
<evidence type="ECO:0000313" key="7">
    <source>
        <dbReference type="Proteomes" id="UP000834106"/>
    </source>
</evidence>
<dbReference type="InterPro" id="IPR000225">
    <property type="entry name" value="Armadillo"/>
</dbReference>
<dbReference type="SMART" id="SM00185">
    <property type="entry name" value="ARM"/>
    <property type="match status" value="5"/>
</dbReference>
<dbReference type="Gene3D" id="1.25.10.10">
    <property type="entry name" value="Leucine-rich Repeat Variant"/>
    <property type="match status" value="1"/>
</dbReference>
<name>A0AAD2A001_9LAMI</name>
<evidence type="ECO:0000256" key="1">
    <source>
        <dbReference type="ARBA" id="ARBA00010394"/>
    </source>
</evidence>
<dbReference type="Pfam" id="PF16186">
    <property type="entry name" value="Arm_3"/>
    <property type="match status" value="1"/>
</dbReference>
<evidence type="ECO:0000256" key="4">
    <source>
        <dbReference type="ARBA" id="ARBA00022927"/>
    </source>
</evidence>
<evidence type="ECO:0000313" key="6">
    <source>
        <dbReference type="EMBL" id="CAI9778459.1"/>
    </source>
</evidence>
<dbReference type="InterPro" id="IPR016024">
    <property type="entry name" value="ARM-type_fold"/>
</dbReference>
<proteinExistence type="inferred from homology"/>
<reference evidence="6" key="1">
    <citation type="submission" date="2023-05" db="EMBL/GenBank/DDBJ databases">
        <authorList>
            <person name="Huff M."/>
        </authorList>
    </citation>
    <scope>NUCLEOTIDE SEQUENCE</scope>
</reference>
<keyword evidence="7" id="KW-1185">Reference proteome</keyword>
<keyword evidence="2 5" id="KW-0813">Transport</keyword>
<dbReference type="Proteomes" id="UP000834106">
    <property type="component" value="Chromosome 16"/>
</dbReference>
<gene>
    <name evidence="6" type="ORF">FPE_LOCUS25889</name>
</gene>
<dbReference type="PANTHER" id="PTHR23316">
    <property type="entry name" value="IMPORTIN ALPHA"/>
    <property type="match status" value="1"/>
</dbReference>
<dbReference type="EMBL" id="OU503051">
    <property type="protein sequence ID" value="CAI9778459.1"/>
    <property type="molecule type" value="Genomic_DNA"/>
</dbReference>
<comment type="similarity">
    <text evidence="1 5">Belongs to the importin alpha family.</text>
</comment>
<sequence length="446" mass="50115">MSEIKLQQIEELKAEAIANLESNDDELQIGACSQLSRFFIGFGGINPPSEGFISGIVPRLLEFLDRDDYPKLQLAATRAIAYISLESSDNIHINILIEQGAVPTVVSLLSSPTDEHHGELEDELNLHYEYYRYSLQVDDTEKRCAQWKTPVLISQSLSELKLLHALVVLGTIASVSAKYRDFVLSHGVLMPLLEQFNDKTNLTIMGQATETLSKLCLRKPQFEQVKSAILPLAHVIHTDDQIVLKHACEALFHLTCGEMDMKQAVIDAGAFPRLFELLLSVKKSLSSVVRRYRKSYILYVRIVDNIISYVDDTQIQAVIEAGIISPLLPLLQDADLFNAAAEVIYNVTTKGTNEQIRFLVHEGCIEPMCDLLVKPNEAHVIKIYLEGLENILKVGEAEKNQGNTEDVNVFAQMIVDARGLEKIKNVQTHDNSKIREQAEKILETYW</sequence>
<protein>
    <recommendedName>
        <fullName evidence="5">Importin subunit alpha</fullName>
    </recommendedName>
</protein>
<evidence type="ECO:0000256" key="2">
    <source>
        <dbReference type="ARBA" id="ARBA00022448"/>
    </source>
</evidence>
<dbReference type="InterPro" id="IPR032413">
    <property type="entry name" value="Arm_3"/>
</dbReference>
<dbReference type="GO" id="GO:0006606">
    <property type="term" value="P:protein import into nucleus"/>
    <property type="evidence" value="ECO:0007669"/>
    <property type="project" value="InterPro"/>
</dbReference>
<organism evidence="6 7">
    <name type="scientific">Fraxinus pennsylvanica</name>
    <dbReference type="NCBI Taxonomy" id="56036"/>
    <lineage>
        <taxon>Eukaryota</taxon>
        <taxon>Viridiplantae</taxon>
        <taxon>Streptophyta</taxon>
        <taxon>Embryophyta</taxon>
        <taxon>Tracheophyta</taxon>
        <taxon>Spermatophyta</taxon>
        <taxon>Magnoliopsida</taxon>
        <taxon>eudicotyledons</taxon>
        <taxon>Gunneridae</taxon>
        <taxon>Pentapetalae</taxon>
        <taxon>asterids</taxon>
        <taxon>lamiids</taxon>
        <taxon>Lamiales</taxon>
        <taxon>Oleaceae</taxon>
        <taxon>Oleeae</taxon>
        <taxon>Fraxinus</taxon>
    </lineage>
</organism>
<dbReference type="AlphaFoldDB" id="A0AAD2A001"/>
<dbReference type="InterPro" id="IPR011989">
    <property type="entry name" value="ARM-like"/>
</dbReference>
<dbReference type="SUPFAM" id="SSF48371">
    <property type="entry name" value="ARM repeat"/>
    <property type="match status" value="1"/>
</dbReference>
<evidence type="ECO:0000256" key="3">
    <source>
        <dbReference type="ARBA" id="ARBA00022737"/>
    </source>
</evidence>